<reference evidence="1 2" key="1">
    <citation type="journal article" date="2019" name="PLoS ONE">
        <title>Genomic analyses reveal an absence of contemporary introgressive admixture between fin whales and blue whales, despite known hybrids.</title>
        <authorList>
            <person name="Westbury M.V."/>
            <person name="Petersen B."/>
            <person name="Lorenzen E.D."/>
        </authorList>
    </citation>
    <scope>NUCLEOTIDE SEQUENCE [LARGE SCALE GENOMIC DNA]</scope>
    <source>
        <strain evidence="1">FinWhale-01</strain>
    </source>
</reference>
<name>A0A643CEQ9_BALPH</name>
<dbReference type="Proteomes" id="UP000437017">
    <property type="component" value="Unassembled WGS sequence"/>
</dbReference>
<organism evidence="1 2">
    <name type="scientific">Balaenoptera physalus</name>
    <name type="common">Fin whale</name>
    <name type="synonym">Balaena physalus</name>
    <dbReference type="NCBI Taxonomy" id="9770"/>
    <lineage>
        <taxon>Eukaryota</taxon>
        <taxon>Metazoa</taxon>
        <taxon>Chordata</taxon>
        <taxon>Craniata</taxon>
        <taxon>Vertebrata</taxon>
        <taxon>Euteleostomi</taxon>
        <taxon>Mammalia</taxon>
        <taxon>Eutheria</taxon>
        <taxon>Laurasiatheria</taxon>
        <taxon>Artiodactyla</taxon>
        <taxon>Whippomorpha</taxon>
        <taxon>Cetacea</taxon>
        <taxon>Mysticeti</taxon>
        <taxon>Balaenopteridae</taxon>
        <taxon>Balaenoptera</taxon>
    </lineage>
</organism>
<comment type="caution">
    <text evidence="1">The sequence shown here is derived from an EMBL/GenBank/DDBJ whole genome shotgun (WGS) entry which is preliminary data.</text>
</comment>
<protein>
    <submittedName>
        <fullName evidence="1">Uncharacterized protein</fullName>
    </submittedName>
</protein>
<gene>
    <name evidence="1" type="ORF">E2I00_009135</name>
</gene>
<keyword evidence="2" id="KW-1185">Reference proteome</keyword>
<accession>A0A643CEQ9</accession>
<evidence type="ECO:0000313" key="1">
    <source>
        <dbReference type="EMBL" id="KAB0398716.1"/>
    </source>
</evidence>
<dbReference type="AlphaFoldDB" id="A0A643CEQ9"/>
<sequence length="84" mass="9206">MTVVIVDLEVMVATIVMVLVIALEEANVVVDQDMQTKVVEMLAVAEDMTIIMKEDILAVVTMVVEDTTMILEVIVNNSNQIMGP</sequence>
<evidence type="ECO:0000313" key="2">
    <source>
        <dbReference type="Proteomes" id="UP000437017"/>
    </source>
</evidence>
<proteinExistence type="predicted"/>
<dbReference type="EMBL" id="SGJD01001709">
    <property type="protein sequence ID" value="KAB0398716.1"/>
    <property type="molecule type" value="Genomic_DNA"/>
</dbReference>